<feature type="domain" description="C2H2-type" evidence="9">
    <location>
        <begin position="270"/>
        <end position="298"/>
    </location>
</feature>
<feature type="domain" description="C2H2-type" evidence="9">
    <location>
        <begin position="156"/>
        <end position="183"/>
    </location>
</feature>
<dbReference type="Pfam" id="PF00096">
    <property type="entry name" value="zf-C2H2"/>
    <property type="match status" value="3"/>
</dbReference>
<dbReference type="PANTHER" id="PTHR24388">
    <property type="entry name" value="ZINC FINGER PROTEIN"/>
    <property type="match status" value="1"/>
</dbReference>
<dbReference type="Proteomes" id="UP000694904">
    <property type="component" value="Chromosome 2"/>
</dbReference>
<dbReference type="InterPro" id="IPR036236">
    <property type="entry name" value="Znf_C2H2_sf"/>
</dbReference>
<keyword evidence="5" id="KW-0539">Nucleus</keyword>
<accession>A0ABM1PZF0</accession>
<dbReference type="Gene3D" id="3.30.160.60">
    <property type="entry name" value="Classic Zinc Finger"/>
    <property type="match status" value="5"/>
</dbReference>
<reference evidence="11" key="3">
    <citation type="submission" date="2025-08" db="UniProtKB">
        <authorList>
            <consortium name="RefSeq"/>
        </authorList>
    </citation>
    <scope>IDENTIFICATION</scope>
    <source>
        <tissue evidence="11">Whole organism</tissue>
    </source>
</reference>
<dbReference type="Pfam" id="PF13894">
    <property type="entry name" value="zf-C2H2_4"/>
    <property type="match status" value="1"/>
</dbReference>
<evidence type="ECO:0000256" key="1">
    <source>
        <dbReference type="ARBA" id="ARBA00022723"/>
    </source>
</evidence>
<evidence type="ECO:0000256" key="3">
    <source>
        <dbReference type="ARBA" id="ARBA00022771"/>
    </source>
</evidence>
<feature type="region of interest" description="Disordered" evidence="8">
    <location>
        <begin position="387"/>
        <end position="419"/>
    </location>
</feature>
<feature type="domain" description="C2H2-type" evidence="9">
    <location>
        <begin position="129"/>
        <end position="156"/>
    </location>
</feature>
<gene>
    <name evidence="11" type="primary">LOC108620193</name>
</gene>
<dbReference type="PROSITE" id="PS50157">
    <property type="entry name" value="ZINC_FINGER_C2H2_2"/>
    <property type="match status" value="7"/>
</dbReference>
<dbReference type="InterPro" id="IPR013087">
    <property type="entry name" value="Znf_C2H2_type"/>
</dbReference>
<keyword evidence="1" id="KW-0479">Metal-binding</keyword>
<protein>
    <submittedName>
        <fullName evidence="11">Zinc finger protein 431</fullName>
    </submittedName>
</protein>
<dbReference type="SUPFAM" id="SSF57667">
    <property type="entry name" value="beta-beta-alpha zinc fingers"/>
    <property type="match status" value="4"/>
</dbReference>
<dbReference type="SMART" id="SM00355">
    <property type="entry name" value="ZnF_C2H2"/>
    <property type="match status" value="8"/>
</dbReference>
<sequence>MSICPRCNCVASGQNRLVTDSCGHNKCRLCLLADEVACSECQLTRELEPAADAVAQPVENEDYKHITITTQGYHCSVCNKSFRSRTQQYYHRSCGNEILKKFPCTQCSRRFATRSHLKYHQKSHNSPSFSCSNCSKTFRQELLLQRHMRTHNSSGFPCQQCSRIFRSQGALAAHAVLHSGNSLPYKCVDCSKHYLTMANLRQHRVKHEPNSRRHQCNVCNKCFLRSSTLRLHQARHTQRPRHACSQCNKTYNDVDALQRHVKQHTTKLRYRCLECDVTVSRRDNMKRHMRSMHPGIEFDAGVQVLDVEQSTTTSPAAAEQPTAPSLRYSSVIMSVGNVQPVVVPELEPEKPLPEKSLPDKVQKENVKLYRKIILDLDNEEYSNELSTTGLDMDESTPTTAEQQATQLAPTQHPTLPDQSSSCFRHWRKNFKYFYENEHTN</sequence>
<dbReference type="PROSITE" id="PS00028">
    <property type="entry name" value="ZINC_FINGER_C2H2_1"/>
    <property type="match status" value="7"/>
</dbReference>
<dbReference type="GeneID" id="108620193"/>
<comment type="similarity">
    <text evidence="6">Belongs to the snail C2H2-type zinc-finger protein family.</text>
</comment>
<evidence type="ECO:0000313" key="10">
    <source>
        <dbReference type="Proteomes" id="UP000694904"/>
    </source>
</evidence>
<evidence type="ECO:0000259" key="9">
    <source>
        <dbReference type="PROSITE" id="PS50157"/>
    </source>
</evidence>
<keyword evidence="10" id="KW-1185">Reference proteome</keyword>
<feature type="domain" description="C2H2-type" evidence="9">
    <location>
        <begin position="242"/>
        <end position="269"/>
    </location>
</feature>
<evidence type="ECO:0000256" key="8">
    <source>
        <dbReference type="SAM" id="MobiDB-lite"/>
    </source>
</evidence>
<dbReference type="RefSeq" id="XP_017872586.1">
    <property type="nucleotide sequence ID" value="XM_018017097.1"/>
</dbReference>
<feature type="domain" description="C2H2-type" evidence="9">
    <location>
        <begin position="102"/>
        <end position="129"/>
    </location>
</feature>
<dbReference type="PANTHER" id="PTHR24388:SF50">
    <property type="entry name" value="ZINC FINGER PROTEIN 646"/>
    <property type="match status" value="1"/>
</dbReference>
<dbReference type="InterPro" id="IPR050527">
    <property type="entry name" value="Snail/Krueppel_Znf"/>
</dbReference>
<evidence type="ECO:0000313" key="11">
    <source>
        <dbReference type="RefSeq" id="XP_017872586.1"/>
    </source>
</evidence>
<name>A0ABM1PZF0_DROAR</name>
<keyword evidence="3 7" id="KW-0863">Zinc-finger</keyword>
<evidence type="ECO:0000256" key="6">
    <source>
        <dbReference type="ARBA" id="ARBA00037948"/>
    </source>
</evidence>
<evidence type="ECO:0000256" key="5">
    <source>
        <dbReference type="ARBA" id="ARBA00023242"/>
    </source>
</evidence>
<reference evidence="10" key="1">
    <citation type="journal article" date="1997" name="Nucleic Acids Res.">
        <title>tRNAscan-SE: a program for improved detection of transfer RNA genes in genomic sequence.</title>
        <authorList>
            <person name="Lowe T.M."/>
            <person name="Eddy S.R."/>
        </authorList>
    </citation>
    <scope>NUCLEOTIDE SEQUENCE [LARGE SCALE GENOMIC DNA]</scope>
</reference>
<proteinExistence type="inferred from homology"/>
<evidence type="ECO:0000256" key="4">
    <source>
        <dbReference type="ARBA" id="ARBA00022833"/>
    </source>
</evidence>
<reference evidence="10" key="2">
    <citation type="journal article" date="2016" name="G3 (Bethesda)">
        <title>Genome Evolution in Three Species of Cactophilic Drosophila.</title>
        <authorList>
            <person name="Sanchez-Flores A."/>
            <person name="Penazola F."/>
            <person name="Carpinteyro-Ponce J."/>
            <person name="Nazario-Yepiz N."/>
            <person name="Abreu-Goodger C."/>
            <person name="Machado C.A."/>
            <person name="Markow T.A."/>
        </authorList>
    </citation>
    <scope>NUCLEOTIDE SEQUENCE [LARGE SCALE GENOMIC DNA]</scope>
</reference>
<evidence type="ECO:0000256" key="2">
    <source>
        <dbReference type="ARBA" id="ARBA00022737"/>
    </source>
</evidence>
<organism evidence="10 11">
    <name type="scientific">Drosophila arizonae</name>
    <name type="common">Fruit fly</name>
    <dbReference type="NCBI Taxonomy" id="7263"/>
    <lineage>
        <taxon>Eukaryota</taxon>
        <taxon>Metazoa</taxon>
        <taxon>Ecdysozoa</taxon>
        <taxon>Arthropoda</taxon>
        <taxon>Hexapoda</taxon>
        <taxon>Insecta</taxon>
        <taxon>Pterygota</taxon>
        <taxon>Neoptera</taxon>
        <taxon>Endopterygota</taxon>
        <taxon>Diptera</taxon>
        <taxon>Brachycera</taxon>
        <taxon>Muscomorpha</taxon>
        <taxon>Ephydroidea</taxon>
        <taxon>Drosophilidae</taxon>
        <taxon>Drosophila</taxon>
    </lineage>
</organism>
<feature type="domain" description="C2H2-type" evidence="9">
    <location>
        <begin position="185"/>
        <end position="212"/>
    </location>
</feature>
<feature type="domain" description="C2H2-type" evidence="9">
    <location>
        <begin position="214"/>
        <end position="241"/>
    </location>
</feature>
<evidence type="ECO:0000256" key="7">
    <source>
        <dbReference type="PROSITE-ProRule" id="PRU00042"/>
    </source>
</evidence>
<keyword evidence="4" id="KW-0862">Zinc</keyword>
<keyword evidence="2" id="KW-0677">Repeat</keyword>